<dbReference type="Proteomes" id="UP001220962">
    <property type="component" value="Chromosome"/>
</dbReference>
<dbReference type="AlphaFoldDB" id="A0AAX3N3J1"/>
<evidence type="ECO:0000256" key="1">
    <source>
        <dbReference type="SAM" id="Phobius"/>
    </source>
</evidence>
<reference evidence="2" key="1">
    <citation type="submission" date="2023-02" db="EMBL/GenBank/DDBJ databases">
        <title>Pathogen: clinical or host-associated sample.</title>
        <authorList>
            <person name="Hergert J."/>
            <person name="Casey R."/>
            <person name="Wagner J."/>
            <person name="Young E.L."/>
            <person name="Oakeson K.F."/>
        </authorList>
    </citation>
    <scope>NUCLEOTIDE SEQUENCE</scope>
    <source>
        <strain evidence="2">2022CK-00830</strain>
    </source>
</reference>
<dbReference type="EMBL" id="CP118101">
    <property type="protein sequence ID" value="WDH83569.1"/>
    <property type="molecule type" value="Genomic_DNA"/>
</dbReference>
<keyword evidence="1" id="KW-1133">Transmembrane helix</keyword>
<sequence length="92" mass="10317">MKTFQLILAVVFFGLGVRGIITGLVHGAADSFLLYTILQDNLEMYANILFIIISFCILGLVIQHVFTVDDFFVKTNKRSLLHSTGFFATLML</sequence>
<gene>
    <name evidence="2" type="ORF">PUW23_04840</name>
</gene>
<evidence type="ECO:0000313" key="3">
    <source>
        <dbReference type="Proteomes" id="UP001220962"/>
    </source>
</evidence>
<keyword evidence="1" id="KW-0812">Transmembrane</keyword>
<organism evidence="2 3">
    <name type="scientific">Paenibacillus urinalis</name>
    <dbReference type="NCBI Taxonomy" id="521520"/>
    <lineage>
        <taxon>Bacteria</taxon>
        <taxon>Bacillati</taxon>
        <taxon>Bacillota</taxon>
        <taxon>Bacilli</taxon>
        <taxon>Bacillales</taxon>
        <taxon>Paenibacillaceae</taxon>
        <taxon>Paenibacillus</taxon>
    </lineage>
</organism>
<name>A0AAX3N3J1_9BACL</name>
<protein>
    <submittedName>
        <fullName evidence="2">Uncharacterized protein</fullName>
    </submittedName>
</protein>
<proteinExistence type="predicted"/>
<feature type="transmembrane region" description="Helical" evidence="1">
    <location>
        <begin position="46"/>
        <end position="68"/>
    </location>
</feature>
<evidence type="ECO:0000313" key="2">
    <source>
        <dbReference type="EMBL" id="WDH83569.1"/>
    </source>
</evidence>
<keyword evidence="1" id="KW-0472">Membrane</keyword>
<accession>A0AAX3N3J1</accession>
<dbReference type="RefSeq" id="WP_205054037.1">
    <property type="nucleotide sequence ID" value="NZ_CP118101.1"/>
</dbReference>